<dbReference type="GO" id="GO:0016757">
    <property type="term" value="F:glycosyltransferase activity"/>
    <property type="evidence" value="ECO:0007669"/>
    <property type="project" value="InterPro"/>
</dbReference>
<dbReference type="EMBL" id="FNUY01000004">
    <property type="protein sequence ID" value="SEG26552.1"/>
    <property type="molecule type" value="Genomic_DNA"/>
</dbReference>
<dbReference type="InterPro" id="IPR001296">
    <property type="entry name" value="Glyco_trans_1"/>
</dbReference>
<evidence type="ECO:0000259" key="2">
    <source>
        <dbReference type="Pfam" id="PF13439"/>
    </source>
</evidence>
<name>A0A1H5YSB8_9HYPH</name>
<dbReference type="Proteomes" id="UP000236743">
    <property type="component" value="Unassembled WGS sequence"/>
</dbReference>
<keyword evidence="3" id="KW-0808">Transferase</keyword>
<dbReference type="AlphaFoldDB" id="A0A1H5YSB8"/>
<feature type="domain" description="Glycosyl transferase family 1" evidence="1">
    <location>
        <begin position="182"/>
        <end position="328"/>
    </location>
</feature>
<dbReference type="PANTHER" id="PTHR12526:SF630">
    <property type="entry name" value="GLYCOSYLTRANSFERASE"/>
    <property type="match status" value="1"/>
</dbReference>
<evidence type="ECO:0000313" key="3">
    <source>
        <dbReference type="EMBL" id="SEG26552.1"/>
    </source>
</evidence>
<feature type="domain" description="Glycosyltransferase subfamily 4-like N-terminal" evidence="2">
    <location>
        <begin position="29"/>
        <end position="155"/>
    </location>
</feature>
<reference evidence="3 4" key="1">
    <citation type="submission" date="2016-10" db="EMBL/GenBank/DDBJ databases">
        <authorList>
            <person name="de Groot N.N."/>
        </authorList>
    </citation>
    <scope>NUCLEOTIDE SEQUENCE [LARGE SCALE GENOMIC DNA]</scope>
    <source>
        <strain evidence="3 4">DSM 26656</strain>
    </source>
</reference>
<dbReference type="Pfam" id="PF13439">
    <property type="entry name" value="Glyco_transf_4"/>
    <property type="match status" value="1"/>
</dbReference>
<sequence length="362" mass="38718">MRILHLANHCRLGHGNVHAAVDLACIQADRGDSVAYASEDGEFRELLLSTGVAHIPLKQRSKQPLELANALAKLVALIRDSRIDIVHAHMMAGAVLGYLATRVTRASLVTTVHNSFDGHSTIMRLGDRIAAVSEAERITLMARGFSAQKLVTIVNAPLGGARSRWFAGEPDIAIARPSITTVCGLHARKGVDTIIAAFRLVAGDYPATLNIVGDGPDRALLEQAARETGFGDRILFHGSLRDPQKVLQSSDIFVLASHAEPLGLVNLEARHAGCAIIATAVGGVPEALDGGKAGILVPPGDPEAFARELRGLLGDPENLARMKARAREGVERFFVDRLYADYRDLYASLKPEGASMTARQAT</sequence>
<dbReference type="CDD" id="cd03801">
    <property type="entry name" value="GT4_PimA-like"/>
    <property type="match status" value="1"/>
</dbReference>
<gene>
    <name evidence="3" type="ORF">SAMN04488115_10453</name>
</gene>
<accession>A0A1H5YSB8</accession>
<evidence type="ECO:0000313" key="4">
    <source>
        <dbReference type="Proteomes" id="UP000236743"/>
    </source>
</evidence>
<dbReference type="Gene3D" id="3.40.50.2000">
    <property type="entry name" value="Glycogen Phosphorylase B"/>
    <property type="match status" value="2"/>
</dbReference>
<proteinExistence type="predicted"/>
<dbReference type="Pfam" id="PF00534">
    <property type="entry name" value="Glycos_transf_1"/>
    <property type="match status" value="1"/>
</dbReference>
<dbReference type="SUPFAM" id="SSF53756">
    <property type="entry name" value="UDP-Glycosyltransferase/glycogen phosphorylase"/>
    <property type="match status" value="1"/>
</dbReference>
<keyword evidence="4" id="KW-1185">Reference proteome</keyword>
<organism evidence="3 4">
    <name type="scientific">Bosea lathyri</name>
    <dbReference type="NCBI Taxonomy" id="1036778"/>
    <lineage>
        <taxon>Bacteria</taxon>
        <taxon>Pseudomonadati</taxon>
        <taxon>Pseudomonadota</taxon>
        <taxon>Alphaproteobacteria</taxon>
        <taxon>Hyphomicrobiales</taxon>
        <taxon>Boseaceae</taxon>
        <taxon>Bosea</taxon>
    </lineage>
</organism>
<dbReference type="InterPro" id="IPR028098">
    <property type="entry name" value="Glyco_trans_4-like_N"/>
</dbReference>
<dbReference type="RefSeq" id="WP_160115724.1">
    <property type="nucleotide sequence ID" value="NZ_FNUY01000004.1"/>
</dbReference>
<dbReference type="OrthoDB" id="9790710at2"/>
<dbReference type="PANTHER" id="PTHR12526">
    <property type="entry name" value="GLYCOSYLTRANSFERASE"/>
    <property type="match status" value="1"/>
</dbReference>
<evidence type="ECO:0000259" key="1">
    <source>
        <dbReference type="Pfam" id="PF00534"/>
    </source>
</evidence>
<protein>
    <submittedName>
        <fullName evidence="3">Glycosyltransferase involved in cell wall bisynthesis</fullName>
    </submittedName>
</protein>